<organism evidence="2">
    <name type="scientific">Kitasatospora sp. CMC57</name>
    <dbReference type="NCBI Taxonomy" id="3231513"/>
    <lineage>
        <taxon>Bacteria</taxon>
        <taxon>Bacillati</taxon>
        <taxon>Actinomycetota</taxon>
        <taxon>Actinomycetes</taxon>
        <taxon>Kitasatosporales</taxon>
        <taxon>Streptomycetaceae</taxon>
        <taxon>Kitasatospora</taxon>
    </lineage>
</organism>
<dbReference type="NCBIfam" id="TIGR01760">
    <property type="entry name" value="tape_meas_TP901"/>
    <property type="match status" value="1"/>
</dbReference>
<feature type="domain" description="Phage tail tape measure protein" evidence="1">
    <location>
        <begin position="161"/>
        <end position="342"/>
    </location>
</feature>
<protein>
    <recommendedName>
        <fullName evidence="1">Phage tail tape measure protein domain-containing protein</fullName>
    </recommendedName>
</protein>
<dbReference type="InterPro" id="IPR010090">
    <property type="entry name" value="Phage_tape_meas"/>
</dbReference>
<evidence type="ECO:0000259" key="1">
    <source>
        <dbReference type="Pfam" id="PF10145"/>
    </source>
</evidence>
<evidence type="ECO:0000313" key="2">
    <source>
        <dbReference type="EMBL" id="BFP50032.1"/>
    </source>
</evidence>
<name>A0AB33KC08_9ACTN</name>
<proteinExistence type="predicted"/>
<sequence length="1373" mass="140046">MVAVGEVADLWITVRGITAPLSESLLKAGLDADRLTVQLKRMDEQATRAAVRLTAVGAEARAAGAGLGVAAAEARAAGTAMESSAAQTGLMGSKLLGLGPVIEKVAKWGTLGLVGVGVVATDMAMHFETAMVRLRTSAGETGDVIDGHLTGNLALVSEGVKKVAVDTGTSVEQLSAAMYRIESAGFHGAEGLKILKAAAEGARAEGADLDTVANTLDSTMNAFGFSTDHVNSVMNAMVATVANGKANMQELSAALSTVSPVASAAGLSLQEMLGSVAQMTSEGVTARQATQNLSFTIRSLQAPSNVARIAMASIGVDATDLAQHLGERGLTGSFGILNKAITDHMGKDGLIVVDTMNKSKAAAQSAQVMLAAMPPTVRSLAQAYLEGTTSLGAYKKAVKDLPSDQANLALQFKSTADMANGFDRAVANGTGPFKTYADVMKRAAGGAVGLNTALQLTGIHADAWADKVHKIGTAAEDDSKHVEGFAQVQQTLAYKLSRVKEVAETTAITFGQVLLPHVITALDGIVAAGKPVVAGLIAGWDLYGPAVKAKVGAAAKGIIHIAEDTFAPLKGPLIHGAVHGIDLLVASYRSLEKVARSSAKFVDPLKDALHDLTTSVASNAGAVGVAVDRVKAGVGLLGNAGAVLGPLASAVGLVAHAFSDLPGAVQLSVLAMIALRPFRPQIQAMQDSVIGFGRSAVSSFNGIRGAIETQQMMAARAGVEMGRFGASFAAIEARVPVIGAMGASFRTTSGSIQEAGGSLVGFRSNIGGVASALGTGARAGLVGALRGVYTLLGGGFGIVLAGAMIGLDHLAKKHAEAAAATQAHQARISSLTDALQQSNGVINQSVRAVAVQTLADLKLKDTKTGLLDIMHKAGVTTSEVTDAYLGMGAGADTVTAKLRALANQHTETFADASGSVSEVMTQEGKQFLEAADSIGKYAGEMPAAVARQKDLAAAVAGTGAAAADANSPTGRLKGVIATLASSTADADAKTRALHQALTLLNGGEIEVQAAAAQANAAIIDLNATWKESIDQSKGFGTALLTTSGALNTTTENGQSLFNKLQTLTAQTVTAAESAYDFARANGVGVAEALKTAEGAMQSSWDAAVTTGEKFGLTADQANNLAAQMGLIPSNLAITLAVKDLNPTQQAMLYVQGLADHLKEGASIKVNALTDEAKAALTAVGVKVTTLPNKQVEITVPTAEVMAQINQIIAKGIPDKSFTIRYYTIGDGTYSGSSAGRFADGGIVPRFADGGVLHAADGMTVPGYAPRRDSVLAMLSPGEGVLVPEAVRAIGGAASINAINRSARNGTRSMAASTPSLAARTLAKSGPANPATTPNLTVIVHGSVLSERELGDIVEERMLRIGMRSTQSYAPYRR</sequence>
<reference evidence="2" key="1">
    <citation type="submission" date="2024-07" db="EMBL/GenBank/DDBJ databases">
        <title>Complete genome sequences of cellulolytic bacteria, Kitasatospora sp. CMC57 and Streptomyces sp. CMC78, isolated from Japanese agricultural soil.</title>
        <authorList>
            <person name="Hashimoto T."/>
            <person name="Ito M."/>
            <person name="Iwamoto M."/>
            <person name="Fukahori D."/>
            <person name="Shoda T."/>
            <person name="Sakoda M."/>
            <person name="Morohoshi T."/>
            <person name="Mitsuboshi M."/>
            <person name="Nishizawa T."/>
        </authorList>
    </citation>
    <scope>NUCLEOTIDE SEQUENCE</scope>
    <source>
        <strain evidence="2">CMC57</strain>
        <plasmid evidence="2">pCMC57_01</plasmid>
    </source>
</reference>
<geneLocation type="plasmid" evidence="2">
    <name>pCMC57_01</name>
</geneLocation>
<accession>A0AB33KC08</accession>
<dbReference type="KEGG" id="kic:KCMC57_64000"/>
<keyword evidence="2" id="KW-0614">Plasmid</keyword>
<dbReference type="Pfam" id="PF10145">
    <property type="entry name" value="PhageMin_Tail"/>
    <property type="match status" value="1"/>
</dbReference>
<gene>
    <name evidence="2" type="ORF">KCMC57_64000</name>
</gene>
<dbReference type="EMBL" id="AP035882">
    <property type="protein sequence ID" value="BFP50032.1"/>
    <property type="molecule type" value="Genomic_DNA"/>
</dbReference>